<dbReference type="Proteomes" id="UP000549882">
    <property type="component" value="Unassembled WGS sequence"/>
</dbReference>
<protein>
    <submittedName>
        <fullName evidence="2">Uncharacterized protein</fullName>
    </submittedName>
</protein>
<proteinExistence type="predicted"/>
<keyword evidence="3" id="KW-1185">Reference proteome</keyword>
<feature type="region of interest" description="Disordered" evidence="1">
    <location>
        <begin position="1"/>
        <end position="28"/>
    </location>
</feature>
<feature type="region of interest" description="Disordered" evidence="1">
    <location>
        <begin position="69"/>
        <end position="90"/>
    </location>
</feature>
<dbReference type="EMBL" id="JACHBI010000019">
    <property type="protein sequence ID" value="MBB5577370.1"/>
    <property type="molecule type" value="Genomic_DNA"/>
</dbReference>
<comment type="caution">
    <text evidence="2">The sequence shown here is derived from an EMBL/GenBank/DDBJ whole genome shotgun (WGS) entry which is preliminary data.</text>
</comment>
<dbReference type="AlphaFoldDB" id="A0A7W9D4L5"/>
<dbReference type="RefSeq" id="WP_183940700.1">
    <property type="nucleotide sequence ID" value="NZ_JACHBI010000019.1"/>
</dbReference>
<sequence length="90" mass="10011">MILRHDGDRSNAPAGQLPGAEEPPNQVGHSLSNLDVWWLEVLAFQQDLIAQGGGIAPAEAWVSLARQRDNHTKRARAGIMSRRYQQRQSI</sequence>
<organism evidence="2 3">
    <name type="scientific">Rhizobium paranaense</name>
    <dbReference type="NCBI Taxonomy" id="1650438"/>
    <lineage>
        <taxon>Bacteria</taxon>
        <taxon>Pseudomonadati</taxon>
        <taxon>Pseudomonadota</taxon>
        <taxon>Alphaproteobacteria</taxon>
        <taxon>Hyphomicrobiales</taxon>
        <taxon>Rhizobiaceae</taxon>
        <taxon>Rhizobium/Agrobacterium group</taxon>
        <taxon>Rhizobium</taxon>
    </lineage>
</organism>
<accession>A0A7W9D4L5</accession>
<evidence type="ECO:0000256" key="1">
    <source>
        <dbReference type="SAM" id="MobiDB-lite"/>
    </source>
</evidence>
<gene>
    <name evidence="2" type="ORF">GGD50_006022</name>
</gene>
<evidence type="ECO:0000313" key="3">
    <source>
        <dbReference type="Proteomes" id="UP000549882"/>
    </source>
</evidence>
<reference evidence="2 3" key="1">
    <citation type="submission" date="2020-08" db="EMBL/GenBank/DDBJ databases">
        <title>Genomic Encyclopedia of Type Strains, Phase IV (KMG-V): Genome sequencing to study the core and pangenomes of soil and plant-associated prokaryotes.</title>
        <authorList>
            <person name="Whitman W."/>
        </authorList>
    </citation>
    <scope>NUCLEOTIDE SEQUENCE [LARGE SCALE GENOMIC DNA]</scope>
    <source>
        <strain evidence="2 3">SEMIA 4064</strain>
    </source>
</reference>
<evidence type="ECO:0000313" key="2">
    <source>
        <dbReference type="EMBL" id="MBB5577370.1"/>
    </source>
</evidence>
<name>A0A7W9D4L5_9HYPH</name>